<keyword evidence="1" id="KW-0732">Signal</keyword>
<dbReference type="KEGG" id="ptx:ABW99_07550"/>
<dbReference type="AlphaFoldDB" id="A0A0G3ETQ8"/>
<evidence type="ECO:0000256" key="1">
    <source>
        <dbReference type="SAM" id="SignalP"/>
    </source>
</evidence>
<dbReference type="STRING" id="445709.ABW99_07550"/>
<dbReference type="OrthoDB" id="9791579at2"/>
<name>A0A0G3ETQ8_9BURK</name>
<feature type="chain" id="PRO_5002553703" evidence="1">
    <location>
        <begin position="30"/>
        <end position="179"/>
    </location>
</feature>
<dbReference type="PROSITE" id="PS51257">
    <property type="entry name" value="PROKAR_LIPOPROTEIN"/>
    <property type="match status" value="1"/>
</dbReference>
<dbReference type="RefSeq" id="WP_047213906.1">
    <property type="nucleotide sequence ID" value="NZ_CP011568.3"/>
</dbReference>
<feature type="signal peptide" evidence="1">
    <location>
        <begin position="1"/>
        <end position="29"/>
    </location>
</feature>
<dbReference type="PATRIC" id="fig|445709.3.peg.1611"/>
<dbReference type="Gene3D" id="3.40.50.10610">
    <property type="entry name" value="ABC-type transport auxiliary lipoprotein component"/>
    <property type="match status" value="1"/>
</dbReference>
<organism evidence="2 3">
    <name type="scientific">Pandoraea thiooxydans</name>
    <dbReference type="NCBI Taxonomy" id="445709"/>
    <lineage>
        <taxon>Bacteria</taxon>
        <taxon>Pseudomonadati</taxon>
        <taxon>Pseudomonadota</taxon>
        <taxon>Betaproteobacteria</taxon>
        <taxon>Burkholderiales</taxon>
        <taxon>Burkholderiaceae</taxon>
        <taxon>Pandoraea</taxon>
    </lineage>
</organism>
<sequence>MKGLRAGNIYRLIGAMLLAVLAGCSTIDAGHAPGLSKTDNWAVLPMANYTETPEAGKRAESIAQSVLQQDGFANLWQYPGDNDTDALLNGHPNAARAKALAWARKAGVRYALTGSVQEWRYKVGVDGEPVAGLTFDVIDVSTGKTVWSATGSRSGWSRSSLAGVGQTLIRQLLAPLAQR</sequence>
<evidence type="ECO:0000313" key="2">
    <source>
        <dbReference type="EMBL" id="AKJ68086.1"/>
    </source>
</evidence>
<dbReference type="Proteomes" id="UP000036700">
    <property type="component" value="Chromosome"/>
</dbReference>
<reference evidence="3" key="1">
    <citation type="submission" date="2015-06" db="EMBL/GenBank/DDBJ databases">
        <authorList>
            <person name="Lim Y.L."/>
            <person name="Ee R."/>
            <person name="Yong D."/>
            <person name="How K.Y."/>
            <person name="Yin W.F."/>
            <person name="Chan K.G."/>
        </authorList>
    </citation>
    <scope>NUCLEOTIDE SEQUENCE [LARGE SCALE GENOMIC DNA]</scope>
    <source>
        <strain evidence="3">DSM 25325</strain>
    </source>
</reference>
<keyword evidence="3" id="KW-1185">Reference proteome</keyword>
<protein>
    <submittedName>
        <fullName evidence="2">Penicillin-binding protein activator LpoB</fullName>
    </submittedName>
</protein>
<proteinExistence type="predicted"/>
<evidence type="ECO:0000313" key="3">
    <source>
        <dbReference type="Proteomes" id="UP000036700"/>
    </source>
</evidence>
<gene>
    <name evidence="2" type="ORF">ABW99_07550</name>
</gene>
<dbReference type="EMBL" id="CP011568">
    <property type="protein sequence ID" value="AKJ68086.1"/>
    <property type="molecule type" value="Genomic_DNA"/>
</dbReference>
<accession>A0A0G3ETQ8</accession>